<keyword evidence="1" id="KW-0175">Coiled coil</keyword>
<keyword evidence="4" id="KW-1185">Reference proteome</keyword>
<protein>
    <submittedName>
        <fullName evidence="3">Uncharacterized protein</fullName>
    </submittedName>
</protein>
<feature type="coiled-coil region" evidence="1">
    <location>
        <begin position="117"/>
        <end position="240"/>
    </location>
</feature>
<evidence type="ECO:0000313" key="4">
    <source>
        <dbReference type="Proteomes" id="UP001470230"/>
    </source>
</evidence>
<proteinExistence type="predicted"/>
<feature type="region of interest" description="Disordered" evidence="2">
    <location>
        <begin position="1"/>
        <end position="32"/>
    </location>
</feature>
<gene>
    <name evidence="3" type="ORF">M9Y10_021561</name>
</gene>
<accession>A0ABR2KQQ7</accession>
<dbReference type="InterPro" id="IPR038929">
    <property type="entry name" value="CCDC13"/>
</dbReference>
<dbReference type="PANTHER" id="PTHR31935">
    <property type="entry name" value="COILED-COIL DOMAIN-CONTAINING PROTEIN 13"/>
    <property type="match status" value="1"/>
</dbReference>
<evidence type="ECO:0000256" key="1">
    <source>
        <dbReference type="SAM" id="Coils"/>
    </source>
</evidence>
<comment type="caution">
    <text evidence="3">The sequence shown here is derived from an EMBL/GenBank/DDBJ whole genome shotgun (WGS) entry which is preliminary data.</text>
</comment>
<organism evidence="3 4">
    <name type="scientific">Tritrichomonas musculus</name>
    <dbReference type="NCBI Taxonomy" id="1915356"/>
    <lineage>
        <taxon>Eukaryota</taxon>
        <taxon>Metamonada</taxon>
        <taxon>Parabasalia</taxon>
        <taxon>Tritrichomonadida</taxon>
        <taxon>Tritrichomonadidae</taxon>
        <taxon>Tritrichomonas</taxon>
    </lineage>
</organism>
<dbReference type="EMBL" id="JAPFFF010000003">
    <property type="protein sequence ID" value="KAK8893146.1"/>
    <property type="molecule type" value="Genomic_DNA"/>
</dbReference>
<evidence type="ECO:0000256" key="2">
    <source>
        <dbReference type="SAM" id="MobiDB-lite"/>
    </source>
</evidence>
<sequence length="357" mass="40828">MIFGIGDNAYADYEPPNDNSGDSSQNDPLDQQIEALKVEIKTIEKEIQVREAANQLNEESTAEQKQKEISDLERQITSFQKSLQLEQKRVDHFQKEITKREGKPIEAPPPDLTDETAAAIKAQNDQLQSELDSLYKDIQNEVGEGFDIDALLKTGGSSRKRAEDLQRLQAEYAKMQSQAIDSRIKDGVGEAADRVNKELDALLEQKAELEVHNETMKNRIDKMRVKCDSLEEESRALRMMDVLLTEKLNHDKDLIKHLQEFKDKNAPEQLPEEEIPPVTEEFVEQLKSQQNIIKGLNWKLVLAQKELDQYTVDESFSFLSDQLGQLNQRCQQLVVKILKREASETEKIESHIGDENP</sequence>
<dbReference type="Proteomes" id="UP001470230">
    <property type="component" value="Unassembled WGS sequence"/>
</dbReference>
<name>A0ABR2KQQ7_9EUKA</name>
<evidence type="ECO:0000313" key="3">
    <source>
        <dbReference type="EMBL" id="KAK8893146.1"/>
    </source>
</evidence>
<dbReference type="PANTHER" id="PTHR31935:SF1">
    <property type="entry name" value="COILED-COIL DOMAIN-CONTAINING PROTEIN 13"/>
    <property type="match status" value="1"/>
</dbReference>
<feature type="compositionally biased region" description="Polar residues" evidence="2">
    <location>
        <begin position="17"/>
        <end position="29"/>
    </location>
</feature>
<reference evidence="3 4" key="1">
    <citation type="submission" date="2024-04" db="EMBL/GenBank/DDBJ databases">
        <title>Tritrichomonas musculus Genome.</title>
        <authorList>
            <person name="Alves-Ferreira E."/>
            <person name="Grigg M."/>
            <person name="Lorenzi H."/>
            <person name="Galac M."/>
        </authorList>
    </citation>
    <scope>NUCLEOTIDE SEQUENCE [LARGE SCALE GENOMIC DNA]</scope>
    <source>
        <strain evidence="3 4">EAF2021</strain>
    </source>
</reference>